<evidence type="ECO:0000256" key="1">
    <source>
        <dbReference type="ARBA" id="ARBA00004141"/>
    </source>
</evidence>
<feature type="transmembrane region" description="Helical" evidence="7">
    <location>
        <begin position="6"/>
        <end position="28"/>
    </location>
</feature>
<dbReference type="OMA" id="RFALMPI"/>
<evidence type="ECO:0000256" key="3">
    <source>
        <dbReference type="ARBA" id="ARBA00022692"/>
    </source>
</evidence>
<protein>
    <submittedName>
        <fullName evidence="8">Transmembrane protein 161B</fullName>
    </submittedName>
</protein>
<comment type="similarity">
    <text evidence="2">Belongs to the TMEM161 family.</text>
</comment>
<feature type="transmembrane region" description="Helical" evidence="7">
    <location>
        <begin position="436"/>
        <end position="463"/>
    </location>
</feature>
<keyword evidence="5 7" id="KW-0472">Membrane</keyword>
<feature type="transmembrane region" description="Helical" evidence="7">
    <location>
        <begin position="273"/>
        <end position="293"/>
    </location>
</feature>
<keyword evidence="6" id="KW-0325">Glycoprotein</keyword>
<keyword evidence="4 7" id="KW-1133">Transmembrane helix</keyword>
<feature type="transmembrane region" description="Helical" evidence="7">
    <location>
        <begin position="313"/>
        <end position="332"/>
    </location>
</feature>
<name>T2M9N4_HYDVU</name>
<feature type="transmembrane region" description="Helical" evidence="7">
    <location>
        <begin position="176"/>
        <end position="192"/>
    </location>
</feature>
<feature type="transmembrane region" description="Helical" evidence="7">
    <location>
        <begin position="108"/>
        <end position="129"/>
    </location>
</feature>
<dbReference type="KEGG" id="hmg:100206985"/>
<dbReference type="PANTHER" id="PTHR13624:SF6">
    <property type="entry name" value="EMEI"/>
    <property type="match status" value="1"/>
</dbReference>
<accession>T2M9N4</accession>
<dbReference type="Pfam" id="PF10268">
    <property type="entry name" value="Tmemb_161AB"/>
    <property type="match status" value="1"/>
</dbReference>
<proteinExistence type="evidence at transcript level"/>
<dbReference type="AlphaFoldDB" id="T2M9N4"/>
<gene>
    <name evidence="8" type="primary">TMEM161B</name>
</gene>
<dbReference type="InterPro" id="IPR019395">
    <property type="entry name" value="Transmembrane_161A/B"/>
</dbReference>
<feature type="transmembrane region" description="Helical" evidence="7">
    <location>
        <begin position="370"/>
        <end position="395"/>
    </location>
</feature>
<comment type="subcellular location">
    <subcellularLocation>
        <location evidence="1">Membrane</location>
        <topology evidence="1">Multi-pass membrane protein</topology>
    </subcellularLocation>
</comment>
<feature type="transmembrane region" description="Helical" evidence="7">
    <location>
        <begin position="141"/>
        <end position="164"/>
    </location>
</feature>
<evidence type="ECO:0000313" key="8">
    <source>
        <dbReference type="EMBL" id="CDG68642.1"/>
    </source>
</evidence>
<organism evidence="8">
    <name type="scientific">Hydra vulgaris</name>
    <name type="common">Hydra</name>
    <name type="synonym">Hydra attenuata</name>
    <dbReference type="NCBI Taxonomy" id="6087"/>
    <lineage>
        <taxon>Eukaryota</taxon>
        <taxon>Metazoa</taxon>
        <taxon>Cnidaria</taxon>
        <taxon>Hydrozoa</taxon>
        <taxon>Hydroidolina</taxon>
        <taxon>Anthoathecata</taxon>
        <taxon>Aplanulata</taxon>
        <taxon>Hydridae</taxon>
        <taxon>Hydra</taxon>
    </lineage>
</organism>
<reference evidence="8" key="1">
    <citation type="journal article" date="2013" name="Genome Biol. Evol.">
        <title>Punctuated emergences of genetic and phenotypic innovations in eumetazoan, bilaterian, euteleostome, and hominidae ancestors.</title>
        <authorList>
            <person name="Wenger Y."/>
            <person name="Galliot B."/>
        </authorList>
    </citation>
    <scope>NUCLEOTIDE SEQUENCE</scope>
    <source>
        <tissue evidence="8">Whole animals</tissue>
    </source>
</reference>
<evidence type="ECO:0000256" key="6">
    <source>
        <dbReference type="ARBA" id="ARBA00023180"/>
    </source>
</evidence>
<sequence length="467" mass="54235">MALLGMQFLTTLIISLFMVKLSSFYSIARWIICGRLYRYLHPTNEHLRSLVGKLPLHSKGKKRKSNEKYNTETLDMFTIPCSLEFQLERVSIEEIDLYPQYKYHDFKWLVDFSVCAALIYIIIELIGIYRPDIYIEEFNLGVVWCGMVVYFCLKELFSLTSAYWKTEDDGERSMTLSFGLFFFIVAMGVLIIDESVMDFGLEKGFYHFVGNLEIVCKRLNFSVKQVPSIWVFKISLAILSSLVGAVLCFPGIRYANMHIESLNYSKNSWNYGLINLVFFSPLFLSLLWILPLSKSLIVTKNSSSQQQHISDETFLYLRIHLTILICFLRLLVTRQFLQSYLNLACKKVEKLKKETGRITNIELQRTIARVFYYLSAAALQYITPLILVLFLSLMVRTLTYHVNDSTDLSGFQTNNTLPVSKEEYVKMMRGLFSVKLINAICSYFSWWILNVFFITSAFGSVYLKLKV</sequence>
<dbReference type="PANTHER" id="PTHR13624">
    <property type="entry name" value="RE42071P"/>
    <property type="match status" value="1"/>
</dbReference>
<keyword evidence="3 7" id="KW-0812">Transmembrane</keyword>
<evidence type="ECO:0000256" key="5">
    <source>
        <dbReference type="ARBA" id="ARBA00023136"/>
    </source>
</evidence>
<evidence type="ECO:0000256" key="7">
    <source>
        <dbReference type="SAM" id="Phobius"/>
    </source>
</evidence>
<evidence type="ECO:0000256" key="4">
    <source>
        <dbReference type="ARBA" id="ARBA00022989"/>
    </source>
</evidence>
<dbReference type="GO" id="GO:0016020">
    <property type="term" value="C:membrane"/>
    <property type="evidence" value="ECO:0007669"/>
    <property type="project" value="UniProtKB-SubCell"/>
</dbReference>
<dbReference type="EMBL" id="HAAD01002410">
    <property type="protein sequence ID" value="CDG68642.1"/>
    <property type="molecule type" value="mRNA"/>
</dbReference>
<evidence type="ECO:0000256" key="2">
    <source>
        <dbReference type="ARBA" id="ARBA00009706"/>
    </source>
</evidence>
<dbReference type="OrthoDB" id="784140at2759"/>
<feature type="transmembrane region" description="Helical" evidence="7">
    <location>
        <begin position="229"/>
        <end position="252"/>
    </location>
</feature>